<dbReference type="GO" id="GO:0046872">
    <property type="term" value="F:metal ion binding"/>
    <property type="evidence" value="ECO:0007669"/>
    <property type="project" value="UniProtKB-KW"/>
</dbReference>
<dbReference type="AlphaFoldDB" id="A0A9J7ARU6"/>
<dbReference type="PANTHER" id="PTHR11014:SF63">
    <property type="entry name" value="METALLOPEPTIDASE, PUTATIVE (AFU_ORTHOLOGUE AFUA_6G09600)-RELATED"/>
    <property type="match status" value="1"/>
</dbReference>
<keyword evidence="5" id="KW-1185">Reference proteome</keyword>
<comment type="cofactor">
    <cofactor evidence="2">
        <name>Mn(2+)</name>
        <dbReference type="ChEBI" id="CHEBI:29035"/>
    </cofactor>
    <text evidence="2">The Mn(2+) ion enhances activity.</text>
</comment>
<dbReference type="Gene3D" id="3.40.630.10">
    <property type="entry name" value="Zn peptidases"/>
    <property type="match status" value="1"/>
</dbReference>
<dbReference type="SUPFAM" id="SSF55031">
    <property type="entry name" value="Bacterial exopeptidase dimerisation domain"/>
    <property type="match status" value="1"/>
</dbReference>
<dbReference type="Pfam" id="PF01546">
    <property type="entry name" value="Peptidase_M20"/>
    <property type="match status" value="1"/>
</dbReference>
<dbReference type="InterPro" id="IPR011650">
    <property type="entry name" value="Peptidase_M20_dimer"/>
</dbReference>
<dbReference type="InterPro" id="IPR017439">
    <property type="entry name" value="Amidohydrolase"/>
</dbReference>
<dbReference type="InterPro" id="IPR036264">
    <property type="entry name" value="Bact_exopeptidase_dim_dom"/>
</dbReference>
<dbReference type="CDD" id="cd05666">
    <property type="entry name" value="M20_Acy1-like"/>
    <property type="match status" value="1"/>
</dbReference>
<dbReference type="Gene3D" id="3.30.70.360">
    <property type="match status" value="1"/>
</dbReference>
<evidence type="ECO:0000259" key="3">
    <source>
        <dbReference type="Pfam" id="PF07687"/>
    </source>
</evidence>
<evidence type="ECO:0000256" key="2">
    <source>
        <dbReference type="PIRSR" id="PIRSR005962-1"/>
    </source>
</evidence>
<dbReference type="EMBL" id="CP102480">
    <property type="protein sequence ID" value="UUX49594.1"/>
    <property type="molecule type" value="Genomic_DNA"/>
</dbReference>
<feature type="domain" description="Peptidase M20 dimerisation" evidence="3">
    <location>
        <begin position="187"/>
        <end position="278"/>
    </location>
</feature>
<sequence length="389" mass="41517">MPIVNRIADFHAELTGWRRHIHANPELGFEEFETADFVAERLAEMGLEIHRGLGGTGVVATIKGNGGDGPAIGLRADMDALPIQEKGTPEHRSKNDGKMHACGHDGHTTMLLGAAKYLAETRNFAGTVHLIFQPAEEGKGGGKKMIEDGLFKLFPVDEVYGMHNRPEMPVGSFGVSAGPVMAARDNWEISISGRGAHAAMPHQGVDPVVVGANIVMALQTITSRNTDPAEALVISATQFHAGDAFNVIPDEIVLRGTCRVLNPEIQATLPERIKRVADGIAATYGATAELNYMTGYPATVNTPKEAEFSASICAEVAGAAGTVDLDLPPSMGAEDFSYMLQEKPGAYIWCGNGDTAGLHHPEYDFNDEALTVGASYWSRLVEARLAKSA</sequence>
<dbReference type="KEGG" id="naci:NUH88_19610"/>
<organism evidence="4 5">
    <name type="scientific">Nisaea acidiphila</name>
    <dbReference type="NCBI Taxonomy" id="1862145"/>
    <lineage>
        <taxon>Bacteria</taxon>
        <taxon>Pseudomonadati</taxon>
        <taxon>Pseudomonadota</taxon>
        <taxon>Alphaproteobacteria</taxon>
        <taxon>Rhodospirillales</taxon>
        <taxon>Thalassobaculaceae</taxon>
        <taxon>Nisaea</taxon>
    </lineage>
</organism>
<feature type="binding site" evidence="2">
    <location>
        <position position="359"/>
    </location>
    <ligand>
        <name>Mn(2+)</name>
        <dbReference type="ChEBI" id="CHEBI:29035"/>
        <label>2</label>
    </ligand>
</feature>
<dbReference type="SUPFAM" id="SSF53187">
    <property type="entry name" value="Zn-dependent exopeptidases"/>
    <property type="match status" value="1"/>
</dbReference>
<dbReference type="NCBIfam" id="TIGR01891">
    <property type="entry name" value="amidohydrolases"/>
    <property type="match status" value="1"/>
</dbReference>
<dbReference type="GO" id="GO:0050118">
    <property type="term" value="F:N-acetyldiaminopimelate deacetylase activity"/>
    <property type="evidence" value="ECO:0007669"/>
    <property type="project" value="UniProtKB-ARBA"/>
</dbReference>
<dbReference type="InterPro" id="IPR002933">
    <property type="entry name" value="Peptidase_M20"/>
</dbReference>
<accession>A0A9J7ARU6</accession>
<dbReference type="GO" id="GO:0019877">
    <property type="term" value="P:diaminopimelate biosynthetic process"/>
    <property type="evidence" value="ECO:0007669"/>
    <property type="project" value="UniProtKB-ARBA"/>
</dbReference>
<evidence type="ECO:0000313" key="5">
    <source>
        <dbReference type="Proteomes" id="UP001060336"/>
    </source>
</evidence>
<keyword evidence="2" id="KW-0479">Metal-binding</keyword>
<name>A0A9J7ARU6_9PROT</name>
<gene>
    <name evidence="4" type="ORF">NUH88_19610</name>
</gene>
<feature type="binding site" evidence="2">
    <location>
        <position position="137"/>
    </location>
    <ligand>
        <name>Mn(2+)</name>
        <dbReference type="ChEBI" id="CHEBI:29035"/>
        <label>2</label>
    </ligand>
</feature>
<evidence type="ECO:0000256" key="1">
    <source>
        <dbReference type="ARBA" id="ARBA00022801"/>
    </source>
</evidence>
<dbReference type="FunFam" id="3.30.70.360:FF:000001">
    <property type="entry name" value="N-acetyldiaminopimelate deacetylase"/>
    <property type="match status" value="1"/>
</dbReference>
<feature type="binding site" evidence="2">
    <location>
        <position position="104"/>
    </location>
    <ligand>
        <name>Mn(2+)</name>
        <dbReference type="ChEBI" id="CHEBI:29035"/>
        <label>2</label>
    </ligand>
</feature>
<dbReference type="RefSeq" id="WP_257768350.1">
    <property type="nucleotide sequence ID" value="NZ_CP102480.1"/>
</dbReference>
<dbReference type="Pfam" id="PF07687">
    <property type="entry name" value="M20_dimer"/>
    <property type="match status" value="1"/>
</dbReference>
<feature type="binding site" evidence="2">
    <location>
        <position position="163"/>
    </location>
    <ligand>
        <name>Mn(2+)</name>
        <dbReference type="ChEBI" id="CHEBI:29035"/>
        <label>2</label>
    </ligand>
</feature>
<keyword evidence="1" id="KW-0378">Hydrolase</keyword>
<feature type="binding site" evidence="2">
    <location>
        <position position="102"/>
    </location>
    <ligand>
        <name>Mn(2+)</name>
        <dbReference type="ChEBI" id="CHEBI:29035"/>
        <label>2</label>
    </ligand>
</feature>
<dbReference type="Proteomes" id="UP001060336">
    <property type="component" value="Chromosome"/>
</dbReference>
<proteinExistence type="predicted"/>
<dbReference type="PANTHER" id="PTHR11014">
    <property type="entry name" value="PEPTIDASE M20 FAMILY MEMBER"/>
    <property type="match status" value="1"/>
</dbReference>
<dbReference type="PIRSF" id="PIRSF005962">
    <property type="entry name" value="Pept_M20D_amidohydro"/>
    <property type="match status" value="1"/>
</dbReference>
<protein>
    <submittedName>
        <fullName evidence="4">M20 family metallopeptidase</fullName>
    </submittedName>
</protein>
<keyword evidence="2" id="KW-0464">Manganese</keyword>
<evidence type="ECO:0000313" key="4">
    <source>
        <dbReference type="EMBL" id="UUX49594.1"/>
    </source>
</evidence>
<reference evidence="4" key="1">
    <citation type="submission" date="2022-08" db="EMBL/GenBank/DDBJ databases">
        <title>Nisaea acidiphila sp. nov., isolated from a marine algal debris and emended description of the genus Nisaea Urios et al. 2008.</title>
        <authorList>
            <person name="Kwon K."/>
        </authorList>
    </citation>
    <scope>NUCLEOTIDE SEQUENCE</scope>
    <source>
        <strain evidence="4">MEBiC11861</strain>
    </source>
</reference>